<reference evidence="17" key="1">
    <citation type="submission" date="2025-08" db="UniProtKB">
        <authorList>
            <consortium name="RefSeq"/>
        </authorList>
    </citation>
    <scope>IDENTIFICATION</scope>
</reference>
<keyword evidence="8 15" id="KW-0498">Mitosis</keyword>
<evidence type="ECO:0000256" key="15">
    <source>
        <dbReference type="RuleBase" id="RU368019"/>
    </source>
</evidence>
<evidence type="ECO:0000256" key="14">
    <source>
        <dbReference type="ARBA" id="ARBA00025766"/>
    </source>
</evidence>
<keyword evidence="4 15" id="KW-0132">Cell division</keyword>
<dbReference type="PANTHER" id="PTHR15189">
    <property type="entry name" value="BRISC AND BRCA1-A COMPLEX MEMBER 2"/>
    <property type="match status" value="1"/>
</dbReference>
<keyword evidence="10 15" id="KW-0156">Chromatin regulator</keyword>
<keyword evidence="6" id="KW-0677">Repeat</keyword>
<name>A0ABM1E486_PRICU</name>
<keyword evidence="7 15" id="KW-0227">DNA damage</keyword>
<protein>
    <recommendedName>
        <fullName evidence="2 15">BRISC and BRCA1-A complex member 2</fullName>
    </recommendedName>
</protein>
<keyword evidence="13 15" id="KW-0131">Cell cycle</keyword>
<keyword evidence="5 15" id="KW-0053">Apoptosis</keyword>
<evidence type="ECO:0000313" key="17">
    <source>
        <dbReference type="RefSeq" id="XP_014667007.1"/>
    </source>
</evidence>
<organism evidence="16 17">
    <name type="scientific">Priapulus caudatus</name>
    <name type="common">Priapulid worm</name>
    <dbReference type="NCBI Taxonomy" id="37621"/>
    <lineage>
        <taxon>Eukaryota</taxon>
        <taxon>Metazoa</taxon>
        <taxon>Ecdysozoa</taxon>
        <taxon>Scalidophora</taxon>
        <taxon>Priapulida</taxon>
        <taxon>Priapulimorpha</taxon>
        <taxon>Priapulimorphida</taxon>
        <taxon>Priapulidae</taxon>
        <taxon>Priapulus</taxon>
    </lineage>
</organism>
<evidence type="ECO:0000256" key="9">
    <source>
        <dbReference type="ARBA" id="ARBA00022786"/>
    </source>
</evidence>
<evidence type="ECO:0000256" key="8">
    <source>
        <dbReference type="ARBA" id="ARBA00022776"/>
    </source>
</evidence>
<comment type="domain">
    <text evidence="15">Contains 2 ubiquitin-conjugating enzyme family-like (UEV-like) regions. These regions lack the critical Cys residues required for ubiquitination but retain the ability to bind ubiquitin.</text>
</comment>
<dbReference type="Proteomes" id="UP000695022">
    <property type="component" value="Unplaced"/>
</dbReference>
<keyword evidence="16" id="KW-1185">Reference proteome</keyword>
<evidence type="ECO:0000256" key="10">
    <source>
        <dbReference type="ARBA" id="ARBA00022853"/>
    </source>
</evidence>
<comment type="function">
    <text evidence="15">May play a role in homeostasis or cellular differentiation in cells of neural, epithelial and germline origins. May also act as a death receptor-associated anti-apoptotic protein, which inhibits the mitochondrial apoptotic pathway.</text>
</comment>
<dbReference type="PANTHER" id="PTHR15189:SF7">
    <property type="entry name" value="BRISC AND BRCA1-A COMPLEX MEMBER 2"/>
    <property type="match status" value="1"/>
</dbReference>
<evidence type="ECO:0000256" key="1">
    <source>
        <dbReference type="ARBA" id="ARBA00004123"/>
    </source>
</evidence>
<evidence type="ECO:0000256" key="3">
    <source>
        <dbReference type="ARBA" id="ARBA00022490"/>
    </source>
</evidence>
<evidence type="ECO:0000256" key="4">
    <source>
        <dbReference type="ARBA" id="ARBA00022618"/>
    </source>
</evidence>
<dbReference type="RefSeq" id="XP_014667007.1">
    <property type="nucleotide sequence ID" value="XM_014811521.1"/>
</dbReference>
<dbReference type="GeneID" id="106808691"/>
<accession>A0ABM1E486</accession>
<evidence type="ECO:0000256" key="2">
    <source>
        <dbReference type="ARBA" id="ARBA00019438"/>
    </source>
</evidence>
<evidence type="ECO:0000256" key="12">
    <source>
        <dbReference type="ARBA" id="ARBA00023242"/>
    </source>
</evidence>
<dbReference type="Pfam" id="PF06113">
    <property type="entry name" value="BRE"/>
    <property type="match status" value="1"/>
</dbReference>
<sequence>MGIDVVDVFDESVVKFVEALVKDGRFGICGGSIRIFDYSKGSPEGERYKSDRFKMVLPYAGQSIVWEILFNAVTPELPPDFIFNEQEFFPDPDKLESLGNWNSHNPSALLSVVRELLEQYREYQVSLITKDSRLHFEYQSLLERFCKKADEVEIHVTPKLPGKTGQVNFLIKLPVDFSRIPPSLLGSSLLLQDQSTCKDSAVLLVQFTSSEPKQATPQLFLSPGVERALAGSQALRIPTFPTGGCLHDYVASVRDLLNATVKKVVQRYEKRKEYMAAFLILFGSSVLEYDIMLFDRLSMLFEWHNFSFIVHVNIPEKFPAMKPTLTLESVYHEFNKEIFSISYDDYPYSPRWHGTEMAERAREFILKTVPEFQKSSVRKGHL</sequence>
<keyword evidence="9 15" id="KW-0833">Ubl conjugation pathway</keyword>
<comment type="subcellular location">
    <subcellularLocation>
        <location evidence="15">Cytoplasm</location>
    </subcellularLocation>
    <subcellularLocation>
        <location evidence="1 15">Nucleus</location>
    </subcellularLocation>
    <text evidence="15">Localizes at sites of DNA damage at double-strand breaks (DSBs).</text>
</comment>
<evidence type="ECO:0000256" key="6">
    <source>
        <dbReference type="ARBA" id="ARBA00022737"/>
    </source>
</evidence>
<dbReference type="CDD" id="cd23664">
    <property type="entry name" value="BRE"/>
    <property type="match status" value="1"/>
</dbReference>
<gene>
    <name evidence="17" type="primary">LOC106808691</name>
</gene>
<keyword evidence="12 15" id="KW-0539">Nucleus</keyword>
<keyword evidence="11 15" id="KW-0234">DNA repair</keyword>
<comment type="subunit">
    <text evidence="15">Component of the ARISC complex. Component of the BRCA1-A complex. Component of the BRISC complex. Binds polyubiquitin.</text>
</comment>
<evidence type="ECO:0000256" key="5">
    <source>
        <dbReference type="ARBA" id="ARBA00022703"/>
    </source>
</evidence>
<comment type="similarity">
    <text evidence="14 15">Belongs to the BABAM2 family.</text>
</comment>
<evidence type="ECO:0000313" key="16">
    <source>
        <dbReference type="Proteomes" id="UP000695022"/>
    </source>
</evidence>
<evidence type="ECO:0000256" key="7">
    <source>
        <dbReference type="ARBA" id="ARBA00022763"/>
    </source>
</evidence>
<dbReference type="InterPro" id="IPR010358">
    <property type="entry name" value="BRE"/>
</dbReference>
<evidence type="ECO:0000256" key="11">
    <source>
        <dbReference type="ARBA" id="ARBA00023204"/>
    </source>
</evidence>
<proteinExistence type="inferred from homology"/>
<keyword evidence="3 15" id="KW-0963">Cytoplasm</keyword>
<evidence type="ECO:0000256" key="13">
    <source>
        <dbReference type="ARBA" id="ARBA00023306"/>
    </source>
</evidence>